<gene>
    <name evidence="5" type="ORF">PQJ61_05235</name>
</gene>
<dbReference type="CDD" id="cd01168">
    <property type="entry name" value="adenosine_kinase"/>
    <property type="match status" value="1"/>
</dbReference>
<organism evidence="5 6">
    <name type="scientific">Candidatus Thalassospirochaeta sargassi</name>
    <dbReference type="NCBI Taxonomy" id="3119039"/>
    <lineage>
        <taxon>Bacteria</taxon>
        <taxon>Pseudomonadati</taxon>
        <taxon>Spirochaetota</taxon>
        <taxon>Spirochaetia</taxon>
        <taxon>Spirochaetales</taxon>
        <taxon>Spirochaetaceae</taxon>
        <taxon>Candidatus Thalassospirochaeta</taxon>
    </lineage>
</organism>
<reference evidence="5 6" key="1">
    <citation type="submission" date="2022-12" db="EMBL/GenBank/DDBJ databases">
        <title>Metagenome assembled genome from gulf of manar.</title>
        <authorList>
            <person name="Kohli P."/>
            <person name="Pk S."/>
            <person name="Venkata Ramana C."/>
            <person name="Sasikala C."/>
        </authorList>
    </citation>
    <scope>NUCLEOTIDE SEQUENCE [LARGE SCALE GENOMIC DNA]</scope>
    <source>
        <strain evidence="5">JB008</strain>
    </source>
</reference>
<dbReference type="InterPro" id="IPR011611">
    <property type="entry name" value="PfkB_dom"/>
</dbReference>
<comment type="similarity">
    <text evidence="1">Belongs to the carbohydrate kinase PfkB family.</text>
</comment>
<evidence type="ECO:0000256" key="2">
    <source>
        <dbReference type="ARBA" id="ARBA00022679"/>
    </source>
</evidence>
<dbReference type="AlphaFoldDB" id="A0AAJ1IH60"/>
<dbReference type="GO" id="GO:0016301">
    <property type="term" value="F:kinase activity"/>
    <property type="evidence" value="ECO:0007669"/>
    <property type="project" value="UniProtKB-KW"/>
</dbReference>
<dbReference type="Pfam" id="PF00294">
    <property type="entry name" value="PfkB"/>
    <property type="match status" value="1"/>
</dbReference>
<dbReference type="EMBL" id="JAQQAL010000011">
    <property type="protein sequence ID" value="MDC7226146.1"/>
    <property type="molecule type" value="Genomic_DNA"/>
</dbReference>
<dbReference type="Proteomes" id="UP001221217">
    <property type="component" value="Unassembled WGS sequence"/>
</dbReference>
<accession>A0AAJ1IH60</accession>
<dbReference type="SUPFAM" id="SSF53613">
    <property type="entry name" value="Ribokinase-like"/>
    <property type="match status" value="1"/>
</dbReference>
<dbReference type="PANTHER" id="PTHR43320:SF3">
    <property type="entry name" value="CARBOHYDRATE KINASE PFKB DOMAIN-CONTAINING PROTEIN"/>
    <property type="match status" value="1"/>
</dbReference>
<dbReference type="Gene3D" id="3.40.1190.20">
    <property type="match status" value="1"/>
</dbReference>
<feature type="domain" description="Carbohydrate kinase PfkB" evidence="4">
    <location>
        <begin position="56"/>
        <end position="314"/>
    </location>
</feature>
<dbReference type="InterPro" id="IPR029056">
    <property type="entry name" value="Ribokinase-like"/>
</dbReference>
<sequence length="326" mass="35387">MGKLKVYGIGNILIDIVSHADDQDLENLGLDKGIMKLVEGEERDRIVEFISSNDSTYCCGGSAPNTIITLAQLGINTALSGKIGRDHFGERYEKQLAQHGVTSFLTSDDGNTGSSIILVSPDSERTMNTSLENNQNYCVNDIQEESIREADYLYFTGYMWDTDSQKEALFKAISIAEEAGTQIVFDAADPFAIKRNAGEFCRLIEEHFDIVLANAEEARLMFGNDDLSECINRLADLCKIAVVKNGAEGSVVKSGNEYYDIPVYKVDAIDTTGAGDIYAGGFLYGICSGLGLEESGHIASKLAAGIVGQMGAQFTMGRLAEIKKSF</sequence>
<evidence type="ECO:0000256" key="3">
    <source>
        <dbReference type="ARBA" id="ARBA00022777"/>
    </source>
</evidence>
<protein>
    <submittedName>
        <fullName evidence="5">Adenosine kinase</fullName>
    </submittedName>
</protein>
<evidence type="ECO:0000313" key="5">
    <source>
        <dbReference type="EMBL" id="MDC7226146.1"/>
    </source>
</evidence>
<name>A0AAJ1IH60_9SPIO</name>
<keyword evidence="2" id="KW-0808">Transferase</keyword>
<dbReference type="PROSITE" id="PS00584">
    <property type="entry name" value="PFKB_KINASES_2"/>
    <property type="match status" value="1"/>
</dbReference>
<evidence type="ECO:0000313" key="6">
    <source>
        <dbReference type="Proteomes" id="UP001221217"/>
    </source>
</evidence>
<comment type="caution">
    <text evidence="5">The sequence shown here is derived from an EMBL/GenBank/DDBJ whole genome shotgun (WGS) entry which is preliminary data.</text>
</comment>
<evidence type="ECO:0000259" key="4">
    <source>
        <dbReference type="Pfam" id="PF00294"/>
    </source>
</evidence>
<dbReference type="PANTHER" id="PTHR43320">
    <property type="entry name" value="SUGAR KINASE"/>
    <property type="match status" value="1"/>
</dbReference>
<dbReference type="InterPro" id="IPR052700">
    <property type="entry name" value="Carb_kinase_PfkB-like"/>
</dbReference>
<proteinExistence type="inferred from homology"/>
<evidence type="ECO:0000256" key="1">
    <source>
        <dbReference type="ARBA" id="ARBA00010688"/>
    </source>
</evidence>
<dbReference type="InterPro" id="IPR002173">
    <property type="entry name" value="Carboh/pur_kinase_PfkB_CS"/>
</dbReference>
<keyword evidence="3 5" id="KW-0418">Kinase</keyword>